<dbReference type="SUPFAM" id="SSF74731">
    <property type="entry name" value="Ribosomal protein L20"/>
    <property type="match status" value="1"/>
</dbReference>
<organism evidence="4 5">
    <name type="scientific">Ditylenchus dipsaci</name>
    <dbReference type="NCBI Taxonomy" id="166011"/>
    <lineage>
        <taxon>Eukaryota</taxon>
        <taxon>Metazoa</taxon>
        <taxon>Ecdysozoa</taxon>
        <taxon>Nematoda</taxon>
        <taxon>Chromadorea</taxon>
        <taxon>Rhabditida</taxon>
        <taxon>Tylenchina</taxon>
        <taxon>Tylenchomorpha</taxon>
        <taxon>Sphaerularioidea</taxon>
        <taxon>Anguinidae</taxon>
        <taxon>Anguininae</taxon>
        <taxon>Ditylenchus</taxon>
    </lineage>
</organism>
<comment type="similarity">
    <text evidence="1">Belongs to the bacterial ribosomal protein bL20 family.</text>
</comment>
<dbReference type="Pfam" id="PF00453">
    <property type="entry name" value="Ribosomal_L20"/>
    <property type="match status" value="1"/>
</dbReference>
<dbReference type="Gene3D" id="1.10.1900.20">
    <property type="entry name" value="Ribosomal protein L20"/>
    <property type="match status" value="1"/>
</dbReference>
<dbReference type="WBParaSite" id="jg6067">
    <property type="protein sequence ID" value="jg6067"/>
    <property type="gene ID" value="jg6067"/>
</dbReference>
<evidence type="ECO:0000313" key="4">
    <source>
        <dbReference type="Proteomes" id="UP000887574"/>
    </source>
</evidence>
<dbReference type="Proteomes" id="UP000887574">
    <property type="component" value="Unplaced"/>
</dbReference>
<dbReference type="GO" id="GO:0019843">
    <property type="term" value="F:rRNA binding"/>
    <property type="evidence" value="ECO:0007669"/>
    <property type="project" value="InterPro"/>
</dbReference>
<dbReference type="InterPro" id="IPR005813">
    <property type="entry name" value="Ribosomal_bL20"/>
</dbReference>
<evidence type="ECO:0000256" key="3">
    <source>
        <dbReference type="ARBA" id="ARBA00023274"/>
    </source>
</evidence>
<keyword evidence="2" id="KW-0689">Ribosomal protein</keyword>
<evidence type="ECO:0000256" key="2">
    <source>
        <dbReference type="ARBA" id="ARBA00022980"/>
    </source>
</evidence>
<evidence type="ECO:0000313" key="5">
    <source>
        <dbReference type="WBParaSite" id="jg6067"/>
    </source>
</evidence>
<accession>A0A915EJM6</accession>
<dbReference type="GO" id="GO:0006412">
    <property type="term" value="P:translation"/>
    <property type="evidence" value="ECO:0007669"/>
    <property type="project" value="InterPro"/>
</dbReference>
<reference evidence="5" key="1">
    <citation type="submission" date="2022-11" db="UniProtKB">
        <authorList>
            <consortium name="WormBaseParasite"/>
        </authorList>
    </citation>
    <scope>IDENTIFICATION</scope>
</reference>
<proteinExistence type="inferred from homology"/>
<protein>
    <submittedName>
        <fullName evidence="5">Uncharacterized protein</fullName>
    </submittedName>
</protein>
<sequence>MKLTAVLELRRIMNYSYHPFKPIPKPSKWLRRERLHRLTAWQFAVSRNTVKMGFRQLNKVFSYMDMQRVDEPRAQIHFATERLKSGLAEHHARYPTFKNMLDKAHILLDKKVLSQMVIYEPRSFEAIVELTQKMALEEDRIIYQTKEELEHVEINTSLFRQPYAHSRLFIKGPSEDHRIRPRKLKEVEF</sequence>
<keyword evidence="3" id="KW-0687">Ribonucleoprotein</keyword>
<dbReference type="GO" id="GO:0003735">
    <property type="term" value="F:structural constituent of ribosome"/>
    <property type="evidence" value="ECO:0007669"/>
    <property type="project" value="InterPro"/>
</dbReference>
<dbReference type="GO" id="GO:1990904">
    <property type="term" value="C:ribonucleoprotein complex"/>
    <property type="evidence" value="ECO:0007669"/>
    <property type="project" value="UniProtKB-KW"/>
</dbReference>
<dbReference type="GO" id="GO:0005840">
    <property type="term" value="C:ribosome"/>
    <property type="evidence" value="ECO:0007669"/>
    <property type="project" value="UniProtKB-KW"/>
</dbReference>
<dbReference type="PANTHER" id="PTHR10986">
    <property type="entry name" value="39S RIBOSOMAL PROTEIN L20"/>
    <property type="match status" value="1"/>
</dbReference>
<dbReference type="InterPro" id="IPR035566">
    <property type="entry name" value="Ribosomal_protein_bL20_C"/>
</dbReference>
<evidence type="ECO:0000256" key="1">
    <source>
        <dbReference type="ARBA" id="ARBA00007698"/>
    </source>
</evidence>
<dbReference type="AlphaFoldDB" id="A0A915EJM6"/>
<name>A0A915EJM6_9BILA</name>
<keyword evidence="4" id="KW-1185">Reference proteome</keyword>